<evidence type="ECO:0000256" key="1">
    <source>
        <dbReference type="SAM" id="Phobius"/>
    </source>
</evidence>
<evidence type="ECO:0000259" key="2">
    <source>
        <dbReference type="Pfam" id="PF01569"/>
    </source>
</evidence>
<keyword evidence="5" id="KW-1185">Reference proteome</keyword>
<evidence type="ECO:0000313" key="4">
    <source>
        <dbReference type="EMBL" id="GBO94309.1"/>
    </source>
</evidence>
<evidence type="ECO:0000313" key="5">
    <source>
        <dbReference type="Proteomes" id="UP000266091"/>
    </source>
</evidence>
<feature type="domain" description="Phosphatidic acid phosphatase type 2/haloperoxidase" evidence="2">
    <location>
        <begin position="91"/>
        <end position="217"/>
    </location>
</feature>
<protein>
    <recommendedName>
        <fullName evidence="2">Phosphatidic acid phosphatase type 2/haloperoxidase domain-containing protein</fullName>
    </recommendedName>
</protein>
<dbReference type="Proteomes" id="UP000266091">
    <property type="component" value="Unassembled WGS sequence"/>
</dbReference>
<organism evidence="3 5">
    <name type="scientific">Mesosutterella multiformis</name>
    <dbReference type="NCBI Taxonomy" id="2259133"/>
    <lineage>
        <taxon>Bacteria</taxon>
        <taxon>Pseudomonadati</taxon>
        <taxon>Pseudomonadota</taxon>
        <taxon>Betaproteobacteria</taxon>
        <taxon>Burkholderiales</taxon>
        <taxon>Sutterellaceae</taxon>
        <taxon>Mesosutterella</taxon>
    </lineage>
</organism>
<name>A0A388S8J9_9BURK</name>
<dbReference type="EMBL" id="BGZJ01000001">
    <property type="protein sequence ID" value="GBO94309.1"/>
    <property type="molecule type" value="Genomic_DNA"/>
</dbReference>
<feature type="transmembrane region" description="Helical" evidence="1">
    <location>
        <begin position="144"/>
        <end position="162"/>
    </location>
</feature>
<dbReference type="Pfam" id="PF01569">
    <property type="entry name" value="PAP2"/>
    <property type="match status" value="1"/>
</dbReference>
<dbReference type="RefSeq" id="WP_160117852.1">
    <property type="nucleotide sequence ID" value="NZ_BGZJ01000001.1"/>
</dbReference>
<keyword evidence="1" id="KW-0472">Membrane</keyword>
<comment type="caution">
    <text evidence="3">The sequence shown here is derived from an EMBL/GenBank/DDBJ whole genome shotgun (WGS) entry which is preliminary data.</text>
</comment>
<accession>A0A388S8J9</accession>
<reference evidence="3 5" key="1">
    <citation type="journal article" date="2018" name="Int. J. Syst. Evol. Microbiol.">
        <title>Mesosutterella multiformis gen. nov., sp. nov., a member of the family Sutterellaceae and Sutterella megalosphaeroides sp. nov., isolated from human faeces.</title>
        <authorList>
            <person name="Sakamoto M."/>
            <person name="Ikeyama N."/>
            <person name="Kunihiro T."/>
            <person name="Iino T."/>
            <person name="Yuki M."/>
            <person name="Ohkuma M."/>
        </authorList>
    </citation>
    <scope>NUCLEOTIDE SEQUENCE [LARGE SCALE GENOMIC DNA]</scope>
    <source>
        <strain evidence="3 5">4NBBH2</strain>
    </source>
</reference>
<dbReference type="AlphaFoldDB" id="A0A388S8J9"/>
<evidence type="ECO:0000313" key="3">
    <source>
        <dbReference type="EMBL" id="GBO92652.1"/>
    </source>
</evidence>
<dbReference type="CDD" id="cd03396">
    <property type="entry name" value="PAP2_like_6"/>
    <property type="match status" value="1"/>
</dbReference>
<keyword evidence="1" id="KW-0812">Transmembrane</keyword>
<feature type="transmembrane region" description="Helical" evidence="1">
    <location>
        <begin position="174"/>
        <end position="194"/>
    </location>
</feature>
<accession>A0A401LM22</accession>
<feature type="transmembrane region" description="Helical" evidence="1">
    <location>
        <begin position="200"/>
        <end position="222"/>
    </location>
</feature>
<dbReference type="EMBL" id="BGZJ01000001">
    <property type="protein sequence ID" value="GBO92652.1"/>
    <property type="molecule type" value="Genomic_DNA"/>
</dbReference>
<feature type="transmembrane region" description="Helical" evidence="1">
    <location>
        <begin position="87"/>
        <end position="107"/>
    </location>
</feature>
<dbReference type="InterPro" id="IPR000326">
    <property type="entry name" value="PAP2/HPO"/>
</dbReference>
<reference evidence="3" key="2">
    <citation type="journal article" date="2019" name="Microbiol. Resour. Announc.">
        <title>Draft Genome Sequence of Mesosutterella multiformis JCM 32464T, a Member of the Family Sutterellaceae, Isolated from Human Feces.</title>
        <authorList>
            <person name="Ikeyama N."/>
            <person name="Ohkuma M."/>
            <person name="Sakamoto M."/>
        </authorList>
    </citation>
    <scope>NUCLEOTIDE SEQUENCE</scope>
    <source>
        <strain evidence="3">4NBBH2</strain>
    </source>
</reference>
<keyword evidence="1" id="KW-1133">Transmembrane helix</keyword>
<gene>
    <name evidence="3" type="ORF">MESMUL_00060</name>
    <name evidence="4" type="ORF">MESMUL_16630</name>
</gene>
<proteinExistence type="predicted"/>
<sequence>MKRRFLSAAAEAIIPALLLAALIILHPVSIDLAVERFFAPDGTFPLQNSAALLFFHKWAKLLTVFVALGVIAIAVKDRAKISPRISVTEAGYLITAILVCVGTVSVLKDMTGVYCPVSTTFFGGTHPILAPHFGFSLSAPGNCWPGGFAGTGFSLIPFWFAFRRRRPTLARAGLFFAILFGTVCGVIQMMRGYHFPSHNVATFLLDWSLSALVYLAFLASSLKRSHAARFIRIPQKA</sequence>
<feature type="transmembrane region" description="Helical" evidence="1">
    <location>
        <begin position="57"/>
        <end position="75"/>
    </location>
</feature>